<dbReference type="GO" id="GO:0032259">
    <property type="term" value="P:methylation"/>
    <property type="evidence" value="ECO:0007669"/>
    <property type="project" value="UniProtKB-KW"/>
</dbReference>
<keyword evidence="1" id="KW-0489">Methyltransferase</keyword>
<gene>
    <name evidence="1" type="ORF">FN846DRAFT_897184</name>
</gene>
<evidence type="ECO:0000313" key="2">
    <source>
        <dbReference type="Proteomes" id="UP000326924"/>
    </source>
</evidence>
<comment type="caution">
    <text evidence="1">The sequence shown here is derived from an EMBL/GenBank/DDBJ whole genome shotgun (WGS) entry which is preliminary data.</text>
</comment>
<protein>
    <submittedName>
        <fullName evidence="1">S-adenosyl-L-methionine-dependent methyltransferase</fullName>
    </submittedName>
</protein>
<dbReference type="InParanoid" id="A0A5J5F9I3"/>
<dbReference type="Gene3D" id="3.40.50.150">
    <property type="entry name" value="Vaccinia Virus protein VP39"/>
    <property type="match status" value="1"/>
</dbReference>
<evidence type="ECO:0000313" key="1">
    <source>
        <dbReference type="EMBL" id="KAA8913362.1"/>
    </source>
</evidence>
<dbReference type="GO" id="GO:0008168">
    <property type="term" value="F:methyltransferase activity"/>
    <property type="evidence" value="ECO:0007669"/>
    <property type="project" value="UniProtKB-KW"/>
</dbReference>
<dbReference type="InterPro" id="IPR029063">
    <property type="entry name" value="SAM-dependent_MTases_sf"/>
</dbReference>
<dbReference type="Pfam" id="PF13489">
    <property type="entry name" value="Methyltransf_23"/>
    <property type="match status" value="1"/>
</dbReference>
<dbReference type="SUPFAM" id="SSF53335">
    <property type="entry name" value="S-adenosyl-L-methionine-dependent methyltransferases"/>
    <property type="match status" value="1"/>
</dbReference>
<dbReference type="CDD" id="cd02440">
    <property type="entry name" value="AdoMet_MTases"/>
    <property type="match status" value="1"/>
</dbReference>
<dbReference type="OrthoDB" id="2013972at2759"/>
<keyword evidence="2" id="KW-1185">Reference proteome</keyword>
<proteinExistence type="predicted"/>
<organism evidence="1 2">
    <name type="scientific">Sphaerosporella brunnea</name>
    <dbReference type="NCBI Taxonomy" id="1250544"/>
    <lineage>
        <taxon>Eukaryota</taxon>
        <taxon>Fungi</taxon>
        <taxon>Dikarya</taxon>
        <taxon>Ascomycota</taxon>
        <taxon>Pezizomycotina</taxon>
        <taxon>Pezizomycetes</taxon>
        <taxon>Pezizales</taxon>
        <taxon>Pyronemataceae</taxon>
        <taxon>Sphaerosporella</taxon>
    </lineage>
</organism>
<reference evidence="1 2" key="1">
    <citation type="submission" date="2019-09" db="EMBL/GenBank/DDBJ databases">
        <title>Draft genome of the ectomycorrhizal ascomycete Sphaerosporella brunnea.</title>
        <authorList>
            <consortium name="DOE Joint Genome Institute"/>
            <person name="Benucci G.M."/>
            <person name="Marozzi G."/>
            <person name="Antonielli L."/>
            <person name="Sanchez S."/>
            <person name="Marco P."/>
            <person name="Wang X."/>
            <person name="Falini L.B."/>
            <person name="Barry K."/>
            <person name="Haridas S."/>
            <person name="Lipzen A."/>
            <person name="Labutti K."/>
            <person name="Grigoriev I.V."/>
            <person name="Murat C."/>
            <person name="Martin F."/>
            <person name="Albertini E."/>
            <person name="Donnini D."/>
            <person name="Bonito G."/>
        </authorList>
    </citation>
    <scope>NUCLEOTIDE SEQUENCE [LARGE SCALE GENOMIC DNA]</scope>
    <source>
        <strain evidence="1 2">Sb_GMNB300</strain>
    </source>
</reference>
<name>A0A5J5F9I3_9PEZI</name>
<dbReference type="PANTHER" id="PTHR43591">
    <property type="entry name" value="METHYLTRANSFERASE"/>
    <property type="match status" value="1"/>
</dbReference>
<keyword evidence="1" id="KW-0808">Transferase</keyword>
<sequence length="334" mass="37461">MSATVAGLNLQADIEVDAAIYENDDSDYASSGFETSTQSLTSSVNQYIFENGRRYHSYYGPEKNYQPTDETEQDRLDLHHEIFLLLLDGELHLAPIADSPQRILDIGTGTGIWAIDMADKHPSAEVVGTDLSPIQPNWVPPNCKFEVDDAEQDWTYADDHFDFIHARNIAQGVSNWTKVMSEMYRTVKPGGWVELAELGSVFGSDDGSLKPDNPMLRVWGLFDEALVTLGRPMPDGDTLRERLEEAGFVDVVVTPVKQPFGPWPKDKRLKKAATMALLCAETGVEAYCMALYTRVLKMSSEEAKQVCDATLRAHKDKRTHMYNYLNIAYGRKPE</sequence>
<accession>A0A5J5F9I3</accession>
<dbReference type="Proteomes" id="UP000326924">
    <property type="component" value="Unassembled WGS sequence"/>
</dbReference>
<dbReference type="PANTHER" id="PTHR43591:SF10">
    <property type="entry name" value="ABC TRANSMEMBRANE TYPE-1 DOMAIN-CONTAINING PROTEIN-RELATED"/>
    <property type="match status" value="1"/>
</dbReference>
<dbReference type="AlphaFoldDB" id="A0A5J5F9I3"/>
<dbReference type="EMBL" id="VXIS01000015">
    <property type="protein sequence ID" value="KAA8913362.1"/>
    <property type="molecule type" value="Genomic_DNA"/>
</dbReference>